<feature type="region of interest" description="Disordered" evidence="1">
    <location>
        <begin position="1"/>
        <end position="60"/>
    </location>
</feature>
<keyword evidence="3" id="KW-1185">Reference proteome</keyword>
<evidence type="ECO:0000313" key="3">
    <source>
        <dbReference type="Proteomes" id="UP000030645"/>
    </source>
</evidence>
<name>W9RTS7_9ROSA</name>
<accession>W9RTS7</accession>
<evidence type="ECO:0000313" key="2">
    <source>
        <dbReference type="EMBL" id="EXB95526.1"/>
    </source>
</evidence>
<evidence type="ECO:0000256" key="1">
    <source>
        <dbReference type="SAM" id="MobiDB-lite"/>
    </source>
</evidence>
<gene>
    <name evidence="2" type="ORF">L484_002541</name>
</gene>
<dbReference type="Proteomes" id="UP000030645">
    <property type="component" value="Unassembled WGS sequence"/>
</dbReference>
<dbReference type="EMBL" id="KE345212">
    <property type="protein sequence ID" value="EXB95526.1"/>
    <property type="molecule type" value="Genomic_DNA"/>
</dbReference>
<proteinExistence type="predicted"/>
<reference evidence="3" key="1">
    <citation type="submission" date="2013-01" db="EMBL/GenBank/DDBJ databases">
        <title>Draft Genome Sequence of a Mulberry Tree, Morus notabilis C.K. Schneid.</title>
        <authorList>
            <person name="He N."/>
            <person name="Zhao S."/>
        </authorList>
    </citation>
    <scope>NUCLEOTIDE SEQUENCE</scope>
</reference>
<organism evidence="2 3">
    <name type="scientific">Morus notabilis</name>
    <dbReference type="NCBI Taxonomy" id="981085"/>
    <lineage>
        <taxon>Eukaryota</taxon>
        <taxon>Viridiplantae</taxon>
        <taxon>Streptophyta</taxon>
        <taxon>Embryophyta</taxon>
        <taxon>Tracheophyta</taxon>
        <taxon>Spermatophyta</taxon>
        <taxon>Magnoliopsida</taxon>
        <taxon>eudicotyledons</taxon>
        <taxon>Gunneridae</taxon>
        <taxon>Pentapetalae</taxon>
        <taxon>rosids</taxon>
        <taxon>fabids</taxon>
        <taxon>Rosales</taxon>
        <taxon>Moraceae</taxon>
        <taxon>Moreae</taxon>
        <taxon>Morus</taxon>
    </lineage>
</organism>
<sequence>MEGWAVTETREETRKEAHWEEGGQAQDPSSQAETTRAGLRFEGELNNEATEDEKVPEGESILARETRVRRRPRWLNSFELNGDSKGHYTDIETTLYADIFVVTPPEILTSGKAIIAKCHNSKYEWEPESNRKFRFIVYTMSQSQKEVVAKETQQPIDLKLFFKSLEEKFGRLELKFDEIHDRIDRAEAGA</sequence>
<protein>
    <submittedName>
        <fullName evidence="2">Uncharacterized protein</fullName>
    </submittedName>
</protein>
<dbReference type="AlphaFoldDB" id="W9RTS7"/>
<feature type="compositionally biased region" description="Basic and acidic residues" evidence="1">
    <location>
        <begin position="8"/>
        <end position="21"/>
    </location>
</feature>